<dbReference type="AlphaFoldDB" id="F0YQ07"/>
<feature type="non-terminal residue" evidence="1">
    <location>
        <position position="1"/>
    </location>
</feature>
<dbReference type="Gene3D" id="3.40.50.300">
    <property type="entry name" value="P-loop containing nucleotide triphosphate hydrolases"/>
    <property type="match status" value="1"/>
</dbReference>
<keyword evidence="2" id="KW-1185">Reference proteome</keyword>
<reference evidence="1 2" key="1">
    <citation type="journal article" date="2011" name="Proc. Natl. Acad. Sci. U.S.A.">
        <title>Niche of harmful alga Aureococcus anophagefferens revealed through ecogenomics.</title>
        <authorList>
            <person name="Gobler C.J."/>
            <person name="Berry D.L."/>
            <person name="Dyhrman S.T."/>
            <person name="Wilhelm S.W."/>
            <person name="Salamov A."/>
            <person name="Lobanov A.V."/>
            <person name="Zhang Y."/>
            <person name="Collier J.L."/>
            <person name="Wurch L.L."/>
            <person name="Kustka A.B."/>
            <person name="Dill B.D."/>
            <person name="Shah M."/>
            <person name="VerBerkmoes N.C."/>
            <person name="Kuo A."/>
            <person name="Terry A."/>
            <person name="Pangilinan J."/>
            <person name="Lindquist E.A."/>
            <person name="Lucas S."/>
            <person name="Paulsen I.T."/>
            <person name="Hattenrath-Lehmann T.K."/>
            <person name="Talmage S.C."/>
            <person name="Walker E.A."/>
            <person name="Koch F."/>
            <person name="Burson A.M."/>
            <person name="Marcoval M.A."/>
            <person name="Tang Y.Z."/>
            <person name="Lecleir G.R."/>
            <person name="Coyne K.J."/>
            <person name="Berg G.M."/>
            <person name="Bertrand E.M."/>
            <person name="Saito M.A."/>
            <person name="Gladyshev V.N."/>
            <person name="Grigoriev I.V."/>
        </authorList>
    </citation>
    <scope>NUCLEOTIDE SEQUENCE [LARGE SCALE GENOMIC DNA]</scope>
    <source>
        <strain evidence="2">CCMP 1984</strain>
    </source>
</reference>
<dbReference type="KEGG" id="aaf:AURANDRAFT_68553"/>
<dbReference type="GeneID" id="20226875"/>
<organism evidence="2">
    <name type="scientific">Aureococcus anophagefferens</name>
    <name type="common">Harmful bloom alga</name>
    <dbReference type="NCBI Taxonomy" id="44056"/>
    <lineage>
        <taxon>Eukaryota</taxon>
        <taxon>Sar</taxon>
        <taxon>Stramenopiles</taxon>
        <taxon>Ochrophyta</taxon>
        <taxon>Pelagophyceae</taxon>
        <taxon>Pelagomonadales</taxon>
        <taxon>Pelagomonadaceae</taxon>
        <taxon>Aureococcus</taxon>
    </lineage>
</organism>
<evidence type="ECO:0008006" key="3">
    <source>
        <dbReference type="Google" id="ProtNLM"/>
    </source>
</evidence>
<protein>
    <recommendedName>
        <fullName evidence="3">Sulfotransferase</fullName>
    </recommendedName>
</protein>
<name>F0YQ07_AURAN</name>
<accession>F0YQ07</accession>
<proteinExistence type="predicted"/>
<dbReference type="RefSeq" id="XP_009042498.1">
    <property type="nucleotide sequence ID" value="XM_009044250.1"/>
</dbReference>
<dbReference type="InParanoid" id="F0YQ07"/>
<dbReference type="Proteomes" id="UP000002729">
    <property type="component" value="Unassembled WGS sequence"/>
</dbReference>
<dbReference type="OrthoDB" id="8958249at2759"/>
<evidence type="ECO:0000313" key="2">
    <source>
        <dbReference type="Proteomes" id="UP000002729"/>
    </source>
</evidence>
<dbReference type="InterPro" id="IPR027417">
    <property type="entry name" value="P-loop_NTPase"/>
</dbReference>
<dbReference type="SUPFAM" id="SSF52540">
    <property type="entry name" value="P-loop containing nucleoside triphosphate hydrolases"/>
    <property type="match status" value="1"/>
</dbReference>
<sequence length="680" mass="73935">RCVDKREVGEKLPFLATTSIKKALKWPKDEVMEYLTTASNPLRGAPEHRQRMDERLAEKRFTTAVPAAVEFIEQDPGRQYVTGSWEPGDRDWYASAYGEAPAAPAFPPLKAPRRAPDPTLLEGVAVACGGDAARVAEAAKAQGYSDAEVAEWRARWEAWRAWHDVRAPARPEPAPAPADLAGLKAAFNELPPEQKKAFHEYAFLSTEFVGPLGPLASAEGPSIADTLAILQAQLPSIEAAAIKAFSVVSSGVAPENNVPTFPIVMPGQIRIIPEERLQTPDGDRATRSLKALETAASLATSRVDHPCVNAKQRIGKDVCACQLSCRDLQCSNARASCGAEFKGWCSDMDMNAAKRVEKRVATLKRGGPAWRLDADAAAPFRDLFGAGGAPFVALVGEQKCGTTLVYDALVQSTALTPAANGRKEQHFFDSHHVIDGCRASGYARGLTGGKARGVIDATPDYLADPVAAAHLAFLVAARTPGFGDESRPVALSRDGHGHWCVTLWKRRKLLPHHWDACLNAGVIIWRRDVLGRARDFFERWWALAATRAATCCDHFPDAHRVWPWEQTGLQYVAADGKDVAAAVPVYEPAYPAARHLVWPPKIRYKACPVPWCLSHVAGACCVVDHHCAGRRDKFALAARALRERVTRAPASAALRLVDRRVNATEATLRGRGARTGMIDH</sequence>
<dbReference type="EMBL" id="GL833309">
    <property type="protein sequence ID" value="EGB02803.1"/>
    <property type="molecule type" value="Genomic_DNA"/>
</dbReference>
<gene>
    <name evidence="1" type="ORF">AURANDRAFT_68553</name>
</gene>
<evidence type="ECO:0000313" key="1">
    <source>
        <dbReference type="EMBL" id="EGB02803.1"/>
    </source>
</evidence>